<feature type="compositionally biased region" description="Basic and acidic residues" evidence="1">
    <location>
        <begin position="169"/>
        <end position="185"/>
    </location>
</feature>
<organism evidence="2 3">
    <name type="scientific">Aspergillus tamarii</name>
    <dbReference type="NCBI Taxonomy" id="41984"/>
    <lineage>
        <taxon>Eukaryota</taxon>
        <taxon>Fungi</taxon>
        <taxon>Dikarya</taxon>
        <taxon>Ascomycota</taxon>
        <taxon>Pezizomycotina</taxon>
        <taxon>Eurotiomycetes</taxon>
        <taxon>Eurotiomycetidae</taxon>
        <taxon>Eurotiales</taxon>
        <taxon>Aspergillaceae</taxon>
        <taxon>Aspergillus</taxon>
        <taxon>Aspergillus subgen. Circumdati</taxon>
    </lineage>
</organism>
<feature type="compositionally biased region" description="Polar residues" evidence="1">
    <location>
        <begin position="90"/>
        <end position="99"/>
    </location>
</feature>
<evidence type="ECO:0000256" key="1">
    <source>
        <dbReference type="SAM" id="MobiDB-lite"/>
    </source>
</evidence>
<dbReference type="AlphaFoldDB" id="A0A5N6UDX4"/>
<evidence type="ECO:0000313" key="2">
    <source>
        <dbReference type="EMBL" id="KAE8156686.1"/>
    </source>
</evidence>
<protein>
    <submittedName>
        <fullName evidence="2">Uncharacterized protein</fullName>
    </submittedName>
</protein>
<accession>A0A5N6UDX4</accession>
<evidence type="ECO:0000313" key="3">
    <source>
        <dbReference type="Proteomes" id="UP000326950"/>
    </source>
</evidence>
<feature type="region of interest" description="Disordered" evidence="1">
    <location>
        <begin position="74"/>
        <end position="99"/>
    </location>
</feature>
<name>A0A5N6UDX4_ASPTM</name>
<dbReference type="EMBL" id="ML738750">
    <property type="protein sequence ID" value="KAE8156686.1"/>
    <property type="molecule type" value="Genomic_DNA"/>
</dbReference>
<proteinExistence type="predicted"/>
<feature type="compositionally biased region" description="Basic and acidic residues" evidence="1">
    <location>
        <begin position="194"/>
        <end position="233"/>
    </location>
</feature>
<gene>
    <name evidence="2" type="ORF">BDV40DRAFT_280434</name>
</gene>
<keyword evidence="3" id="KW-1185">Reference proteome</keyword>
<dbReference type="OrthoDB" id="10441828at2759"/>
<sequence>MDTRERSFRIMSGIIHDLLRQIAFPEEEPLDIRERLQEWQEAAIPVQRLDIRPPGGQATEAEGLSEMEIVEKTPSWPVSSREASPVESPNKGQANTEESPSYGRICIRCLKSWRTYVQGEEATPECIFSQGNGRYKCNDCSQKRVVCEVVPRRLTAKLMAQKKEMEELEKINRDSKESREARQRFTEVYTQTIRELRKPGQAAEKPKKEDRKRQRERSKDDSTPEPQKRGRSG</sequence>
<dbReference type="Proteomes" id="UP000326950">
    <property type="component" value="Unassembled WGS sequence"/>
</dbReference>
<feature type="region of interest" description="Disordered" evidence="1">
    <location>
        <begin position="169"/>
        <end position="233"/>
    </location>
</feature>
<reference evidence="2 3" key="1">
    <citation type="submission" date="2019-04" db="EMBL/GenBank/DDBJ databases">
        <title>Friends and foes A comparative genomics study of 23 Aspergillus species from section Flavi.</title>
        <authorList>
            <consortium name="DOE Joint Genome Institute"/>
            <person name="Kjaerbolling I."/>
            <person name="Vesth T."/>
            <person name="Frisvad J.C."/>
            <person name="Nybo J.L."/>
            <person name="Theobald S."/>
            <person name="Kildgaard S."/>
            <person name="Isbrandt T."/>
            <person name="Kuo A."/>
            <person name="Sato A."/>
            <person name="Lyhne E.K."/>
            <person name="Kogle M.E."/>
            <person name="Wiebenga A."/>
            <person name="Kun R.S."/>
            <person name="Lubbers R.J."/>
            <person name="Makela M.R."/>
            <person name="Barry K."/>
            <person name="Chovatia M."/>
            <person name="Clum A."/>
            <person name="Daum C."/>
            <person name="Haridas S."/>
            <person name="He G."/>
            <person name="LaButti K."/>
            <person name="Lipzen A."/>
            <person name="Mondo S."/>
            <person name="Riley R."/>
            <person name="Salamov A."/>
            <person name="Simmons B.A."/>
            <person name="Magnuson J.K."/>
            <person name="Henrissat B."/>
            <person name="Mortensen U.H."/>
            <person name="Larsen T.O."/>
            <person name="Devries R.P."/>
            <person name="Grigoriev I.V."/>
            <person name="Machida M."/>
            <person name="Baker S.E."/>
            <person name="Andersen M.R."/>
        </authorList>
    </citation>
    <scope>NUCLEOTIDE SEQUENCE [LARGE SCALE GENOMIC DNA]</scope>
    <source>
        <strain evidence="2 3">CBS 117626</strain>
    </source>
</reference>